<dbReference type="Gene3D" id="2.40.40.20">
    <property type="match status" value="1"/>
</dbReference>
<dbReference type="eggNOG" id="COG0243">
    <property type="taxonomic scope" value="Bacteria"/>
</dbReference>
<feature type="domain" description="4Fe-4S ferredoxin-type" evidence="2">
    <location>
        <begin position="702"/>
        <end position="732"/>
    </location>
</feature>
<feature type="domain" description="4Fe-4S ferredoxin-type" evidence="2">
    <location>
        <begin position="757"/>
        <end position="788"/>
    </location>
</feature>
<dbReference type="CDD" id="cd02784">
    <property type="entry name" value="MopB_CT_PHLH"/>
    <property type="match status" value="1"/>
</dbReference>
<organism evidence="3 4">
    <name type="scientific">Chthoniobacter flavus Ellin428</name>
    <dbReference type="NCBI Taxonomy" id="497964"/>
    <lineage>
        <taxon>Bacteria</taxon>
        <taxon>Pseudomonadati</taxon>
        <taxon>Verrucomicrobiota</taxon>
        <taxon>Spartobacteria</taxon>
        <taxon>Chthoniobacterales</taxon>
        <taxon>Chthoniobacteraceae</taxon>
        <taxon>Chthoniobacter</taxon>
    </lineage>
</organism>
<feature type="region of interest" description="Disordered" evidence="1">
    <location>
        <begin position="1"/>
        <end position="25"/>
    </location>
</feature>
<dbReference type="InParanoid" id="B4DA25"/>
<reference evidence="3 4" key="1">
    <citation type="journal article" date="2011" name="J. Bacteriol.">
        <title>Genome sequence of Chthoniobacter flavus Ellin428, an aerobic heterotrophic soil bacterium.</title>
        <authorList>
            <person name="Kant R."/>
            <person name="van Passel M.W."/>
            <person name="Palva A."/>
            <person name="Lucas S."/>
            <person name="Lapidus A."/>
            <person name="Glavina Del Rio T."/>
            <person name="Dalin E."/>
            <person name="Tice H."/>
            <person name="Bruce D."/>
            <person name="Goodwin L."/>
            <person name="Pitluck S."/>
            <person name="Larimer F.W."/>
            <person name="Land M.L."/>
            <person name="Hauser L."/>
            <person name="Sangwan P."/>
            <person name="de Vos W.M."/>
            <person name="Janssen P.H."/>
            <person name="Smidt H."/>
        </authorList>
    </citation>
    <scope>NUCLEOTIDE SEQUENCE [LARGE SCALE GENOMIC DNA]</scope>
    <source>
        <strain evidence="3 4">Ellin428</strain>
    </source>
</reference>
<gene>
    <name evidence="3" type="ORF">CfE428DRAFT_5765</name>
</gene>
<dbReference type="CDD" id="cd10551">
    <property type="entry name" value="PsrB"/>
    <property type="match status" value="1"/>
</dbReference>
<dbReference type="Proteomes" id="UP000005824">
    <property type="component" value="Unassembled WGS sequence"/>
</dbReference>
<sequence length="934" mass="102568">MSDSLSPANSEGPLRDDDEFVPGASEWPEDLSRRRFLQVMAASLALAGGACTRLPHGEILPYIRQPELLIPGKPLYFATAMDFGGVGHGLLVRSNEGRPTKIEGNPDHPTSLGRSSVHAQAALLTLYDPARSHAAMKLGHPETWEGLLGELLPEIEKWKESAGAGVHLLTQRIASPTLLAQVHQFLTKFPKAQWHFHDAAFPRSPMPAKVRLEQAQVVLSLDAELFGYGGANVPNALAFAKGRRREENAARLYAVEVTPTFTGTMADHRRALSPSALVKFAQDLVVTLHDGSKSSDNWSAALLRDLQKHKGQCVVVAGEFQPPSVHEAARQINEALGNIGKTIDYLPGDDSLPRSGLQELVTAMQRGEVGALLIFGGNPAYDSPVDLSFGEALAKVPFSMHLGLYPNETAQVCRWHLPESHFLETWSDVRASDGSESIAQPLIEPLYPSKSAHEFVAVLLEQVPTTGYDIIRGAWEARHKMDNFENFWRKSVHDGVAALPKTPGPNTPEAATASAEKAAAESKSLELVIRPDAHVLDGRFAENAWLQELPKPLTQLTWENAALIAPQTARANHLEHGDVVELRYRDHAIRTPVWVLPGQAEGCITVHLGYGRNYAGPVGSGLGSNAFTLQTSDAPWGGPGVEVHKIGGGHRFSTTQSERSMEDRDPVRLVTAGKPAVEIAREDLPETTETLYPKWKYAGPAWGMVIDLSACIGCSACTIACQAENNIPVVGREQVLRRREMHWIRVDRYFDGDNNAPRLLHQPVPCMHCENAPCELVCPVGATVHDHEGLNVMVYNRCVGTRYCSNNCPYKVRRFNFLKFNDDHSETLKLMRNPNVSVRMRGVMEKCTYCLQRISAARIDAEKEKRKIRDGEVIPACAQACPADAIVFGDILDPASRVAAMKESPRNYSLLGELNTKPRTTYLARMQNPNPEIG</sequence>
<dbReference type="PANTHER" id="PTHR42783:SF3">
    <property type="entry name" value="GLUTAMATE SYNTHASE [NADPH] SMALL CHAIN-RELATED"/>
    <property type="match status" value="1"/>
</dbReference>
<dbReference type="InterPro" id="IPR017896">
    <property type="entry name" value="4Fe4S_Fe-S-bd"/>
</dbReference>
<evidence type="ECO:0000259" key="2">
    <source>
        <dbReference type="PROSITE" id="PS51379"/>
    </source>
</evidence>
<dbReference type="InterPro" id="IPR006311">
    <property type="entry name" value="TAT_signal"/>
</dbReference>
<dbReference type="SUPFAM" id="SSF53706">
    <property type="entry name" value="Formate dehydrogenase/DMSO reductase, domains 1-3"/>
    <property type="match status" value="1"/>
</dbReference>
<dbReference type="Gene3D" id="3.30.70.20">
    <property type="match status" value="2"/>
</dbReference>
<proteinExistence type="predicted"/>
<dbReference type="PANTHER" id="PTHR42783">
    <property type="entry name" value="GLUTAMATE SYNTHASE [NADPH] SMALL CHAIN"/>
    <property type="match status" value="1"/>
</dbReference>
<dbReference type="STRING" id="497964.CfE428DRAFT_5765"/>
<dbReference type="EMBL" id="ABVL01000029">
    <property type="protein sequence ID" value="EDY16652.1"/>
    <property type="molecule type" value="Genomic_DNA"/>
</dbReference>
<dbReference type="RefSeq" id="WP_006983086.1">
    <property type="nucleotide sequence ID" value="NZ_ABVL01000029.1"/>
</dbReference>
<accession>B4DA25</accession>
<keyword evidence="4" id="KW-1185">Reference proteome</keyword>
<protein>
    <submittedName>
        <fullName evidence="3">Molybdopterin oxidoreductase, iron-sulfur binding subunit</fullName>
    </submittedName>
</protein>
<evidence type="ECO:0000313" key="4">
    <source>
        <dbReference type="Proteomes" id="UP000005824"/>
    </source>
</evidence>
<dbReference type="SUPFAM" id="SSF50692">
    <property type="entry name" value="ADC-like"/>
    <property type="match status" value="1"/>
</dbReference>
<comment type="caution">
    <text evidence="3">The sequence shown here is derived from an EMBL/GenBank/DDBJ whole genome shotgun (WGS) entry which is preliminary data.</text>
</comment>
<dbReference type="AlphaFoldDB" id="B4DA25"/>
<dbReference type="Pfam" id="PF13247">
    <property type="entry name" value="Fer4_11"/>
    <property type="match status" value="1"/>
</dbReference>
<dbReference type="InterPro" id="IPR009010">
    <property type="entry name" value="Asp_de-COase-like_dom_sf"/>
</dbReference>
<dbReference type="PROSITE" id="PS51318">
    <property type="entry name" value="TAT"/>
    <property type="match status" value="1"/>
</dbReference>
<dbReference type="SUPFAM" id="SSF54862">
    <property type="entry name" value="4Fe-4S ferredoxins"/>
    <property type="match status" value="1"/>
</dbReference>
<dbReference type="Gene3D" id="2.20.25.90">
    <property type="entry name" value="ADC-like domains"/>
    <property type="match status" value="1"/>
</dbReference>
<evidence type="ECO:0000313" key="3">
    <source>
        <dbReference type="EMBL" id="EDY16652.1"/>
    </source>
</evidence>
<name>B4DA25_9BACT</name>
<dbReference type="PROSITE" id="PS51379">
    <property type="entry name" value="4FE4S_FER_2"/>
    <property type="match status" value="2"/>
</dbReference>
<dbReference type="eggNOG" id="COG0437">
    <property type="taxonomic scope" value="Bacteria"/>
</dbReference>
<dbReference type="Gene3D" id="3.40.50.740">
    <property type="match status" value="1"/>
</dbReference>
<evidence type="ECO:0000256" key="1">
    <source>
        <dbReference type="SAM" id="MobiDB-lite"/>
    </source>
</evidence>